<comment type="caution">
    <text evidence="3">The sequence shown here is derived from an EMBL/GenBank/DDBJ whole genome shotgun (WGS) entry which is preliminary data.</text>
</comment>
<protein>
    <submittedName>
        <fullName evidence="3">ABC transporter substrate-binding protein</fullName>
    </submittedName>
</protein>
<sequence length="381" mass="39234">MKKTIAMLLTAALSASLLSGCVSTSQGTSAAQSAETSAETGSENGSVQNAESSASGVSAADTSSADKTGESKAESSSNSYTIGVGQFAEHGSLDNCREGFMAGLAEEGIEEGVNLTVLYDNSQADGGTASQIATNFAGKGVDLMCGIATPMAQAEYGVAKKSDIPVIFTAVTDPVAAELANADGTPVGEITGTSDKLPVEAQLKMIRQILPEAKNIGIMYTTSEVNSESAIAEYKKLAPQYGFEIVDTGISSSADIALAADTLINKVDCITNLTDNTVVASLPVILDKAAAKNIPVFGSEIEQVKIGCLAAMGLDYIELGKQTGKMAAQVLRGEKKASEMNYETIKEAAFYGNTQVAGNLGITLPEDLTGNAAELFTEISQ</sequence>
<evidence type="ECO:0000256" key="1">
    <source>
        <dbReference type="SAM" id="MobiDB-lite"/>
    </source>
</evidence>
<feature type="compositionally biased region" description="Polar residues" evidence="1">
    <location>
        <begin position="43"/>
        <end position="66"/>
    </location>
</feature>
<gene>
    <name evidence="3" type="ORF">DWW02_06540</name>
</gene>
<name>A0A412ZB63_9FIRM</name>
<feature type="compositionally biased region" description="Low complexity" evidence="1">
    <location>
        <begin position="28"/>
        <end position="42"/>
    </location>
</feature>
<evidence type="ECO:0000256" key="2">
    <source>
        <dbReference type="SAM" id="SignalP"/>
    </source>
</evidence>
<proteinExistence type="predicted"/>
<keyword evidence="2" id="KW-0732">Signal</keyword>
<dbReference type="Proteomes" id="UP000284543">
    <property type="component" value="Unassembled WGS sequence"/>
</dbReference>
<dbReference type="AlphaFoldDB" id="A0A412ZB63"/>
<dbReference type="RefSeq" id="WP_118017923.1">
    <property type="nucleotide sequence ID" value="NZ_CAUHGS010000002.1"/>
</dbReference>
<dbReference type="PROSITE" id="PS51257">
    <property type="entry name" value="PROKAR_LIPOPROTEIN"/>
    <property type="match status" value="1"/>
</dbReference>
<evidence type="ECO:0000313" key="3">
    <source>
        <dbReference type="EMBL" id="RGV77338.1"/>
    </source>
</evidence>
<dbReference type="InterPro" id="IPR007487">
    <property type="entry name" value="ABC_transpt-TYRBP-like"/>
</dbReference>
<dbReference type="SUPFAM" id="SSF53822">
    <property type="entry name" value="Periplasmic binding protein-like I"/>
    <property type="match status" value="1"/>
</dbReference>
<dbReference type="Pfam" id="PF04392">
    <property type="entry name" value="ABC_sub_bind"/>
    <property type="match status" value="1"/>
</dbReference>
<organism evidence="3 4">
    <name type="scientific">Enterocloster bolteae</name>
    <dbReference type="NCBI Taxonomy" id="208479"/>
    <lineage>
        <taxon>Bacteria</taxon>
        <taxon>Bacillati</taxon>
        <taxon>Bacillota</taxon>
        <taxon>Clostridia</taxon>
        <taxon>Lachnospirales</taxon>
        <taxon>Lachnospiraceae</taxon>
        <taxon>Enterocloster</taxon>
    </lineage>
</organism>
<dbReference type="PANTHER" id="PTHR35271:SF1">
    <property type="entry name" value="ABC TRANSPORTER, SUBSTRATE-BINDING LIPOPROTEIN"/>
    <property type="match status" value="1"/>
</dbReference>
<accession>A0A412ZB63</accession>
<dbReference type="EMBL" id="QRZM01000002">
    <property type="protein sequence ID" value="RGV77338.1"/>
    <property type="molecule type" value="Genomic_DNA"/>
</dbReference>
<evidence type="ECO:0000313" key="4">
    <source>
        <dbReference type="Proteomes" id="UP000284543"/>
    </source>
</evidence>
<dbReference type="PANTHER" id="PTHR35271">
    <property type="entry name" value="ABC TRANSPORTER, SUBSTRATE-BINDING LIPOPROTEIN-RELATED"/>
    <property type="match status" value="1"/>
</dbReference>
<feature type="chain" id="PRO_5038731796" evidence="2">
    <location>
        <begin position="31"/>
        <end position="381"/>
    </location>
</feature>
<feature type="signal peptide" evidence="2">
    <location>
        <begin position="1"/>
        <end position="30"/>
    </location>
</feature>
<dbReference type="CDD" id="cd06325">
    <property type="entry name" value="PBP1_ABC_unchar_transporter"/>
    <property type="match status" value="1"/>
</dbReference>
<feature type="region of interest" description="Disordered" evidence="1">
    <location>
        <begin position="28"/>
        <end position="79"/>
    </location>
</feature>
<dbReference type="InterPro" id="IPR028082">
    <property type="entry name" value="Peripla_BP_I"/>
</dbReference>
<dbReference type="Gene3D" id="3.40.50.2300">
    <property type="match status" value="2"/>
</dbReference>
<reference evidence="3 4" key="1">
    <citation type="submission" date="2018-08" db="EMBL/GenBank/DDBJ databases">
        <title>A genome reference for cultivated species of the human gut microbiota.</title>
        <authorList>
            <person name="Zou Y."/>
            <person name="Xue W."/>
            <person name="Luo G."/>
        </authorList>
    </citation>
    <scope>NUCLEOTIDE SEQUENCE [LARGE SCALE GENOMIC DNA]</scope>
    <source>
        <strain evidence="3 4">AF14-18</strain>
    </source>
</reference>